<dbReference type="GO" id="GO:0010628">
    <property type="term" value="P:positive regulation of gene expression"/>
    <property type="evidence" value="ECO:0007669"/>
    <property type="project" value="TreeGrafter"/>
</dbReference>
<dbReference type="EMBL" id="GBRD01016413">
    <property type="protein sequence ID" value="JAG49413.1"/>
    <property type="molecule type" value="Transcribed_RNA"/>
</dbReference>
<feature type="compositionally biased region" description="Basic and acidic residues" evidence="10">
    <location>
        <begin position="378"/>
        <end position="387"/>
    </location>
</feature>
<dbReference type="SMART" id="SM00509">
    <property type="entry name" value="TFS2N"/>
    <property type="match status" value="1"/>
</dbReference>
<keyword evidence="4" id="KW-0805">Transcription regulation</keyword>
<dbReference type="SUPFAM" id="SSF47676">
    <property type="entry name" value="Conserved domain common to transcription factors TFIIS, elongin A, CRSP70"/>
    <property type="match status" value="1"/>
</dbReference>
<feature type="region of interest" description="Disordered" evidence="10">
    <location>
        <begin position="85"/>
        <end position="282"/>
    </location>
</feature>
<dbReference type="InterPro" id="IPR035441">
    <property type="entry name" value="TFIIS/LEDGF_dom_sf"/>
</dbReference>
<dbReference type="AlphaFoldDB" id="A0A0A9WDF0"/>
<sequence length="532" mass="57730">MQQFPFEIKSRLLKAVDKEYNVVDMGTVLEIVTILERTPITKEALETTRLGRDINELRRKTTNESLAKRAKDLVRRWRDLILPQSEGGGGIAVPTPQADTTIQNGAAPATPSAGVRRAPVTPAQSSTSGPGPGGGGSSGALRSNPISPAISLPASDKSSVVSPALSTSRLDAVPRTHASNKRLRKEGGSSKSTSPELPPNKKSKHEQSTPPVIKEVQEPPPAAPTTIARVNGDHYDSVGSDCEIVSVTPATPSSTPTKQKSRKKAPKDRTKKKKKDKGGGDIVKEKIASIARLHKVKTTQELLAGLQSKSGDNSVFPSEDVALNKSEHIVRFLRSQTENDEDTVVDVEGRSDQEDEGANAVGVKGKGQVLPSKSSSVKVEKDRDKALSRGCRSPPKWCSRLPRRSWPGCLRWTSTPSTGMTTSPILRMMPHAPKRLLSRKQTLTVCSMSTWKALMAISRSLSLEGRRCSANGIRSTPRCPTTPHSTYCLMWSLTESLVVQKKLIFLHPSPLQSLSTFHPLFNWSFAEFIPSN</sequence>
<evidence type="ECO:0000313" key="14">
    <source>
        <dbReference type="EMBL" id="JAG49413.1"/>
    </source>
</evidence>
<evidence type="ECO:0000256" key="1">
    <source>
        <dbReference type="ARBA" id="ARBA00004123"/>
    </source>
</evidence>
<evidence type="ECO:0000313" key="12">
    <source>
        <dbReference type="EMBL" id="JAG05814.1"/>
    </source>
</evidence>
<evidence type="ECO:0000256" key="3">
    <source>
        <dbReference type="ARBA" id="ARBA00019686"/>
    </source>
</evidence>
<dbReference type="GO" id="GO:0006357">
    <property type="term" value="P:regulation of transcription by RNA polymerase II"/>
    <property type="evidence" value="ECO:0007669"/>
    <property type="project" value="InterPro"/>
</dbReference>
<feature type="compositionally biased region" description="Polar residues" evidence="10">
    <location>
        <begin position="156"/>
        <end position="169"/>
    </location>
</feature>
<dbReference type="Pfam" id="PF08711">
    <property type="entry name" value="Med26"/>
    <property type="match status" value="1"/>
</dbReference>
<comment type="similarity">
    <text evidence="2">Belongs to the Mediator complex subunit 26 family.</text>
</comment>
<evidence type="ECO:0000256" key="8">
    <source>
        <dbReference type="ARBA" id="ARBA00031968"/>
    </source>
</evidence>
<feature type="region of interest" description="Disordered" evidence="10">
    <location>
        <begin position="340"/>
        <end position="388"/>
    </location>
</feature>
<dbReference type="InterPro" id="IPR042376">
    <property type="entry name" value="MED26"/>
</dbReference>
<evidence type="ECO:0000256" key="5">
    <source>
        <dbReference type="ARBA" id="ARBA00023159"/>
    </source>
</evidence>
<dbReference type="PROSITE" id="PS51319">
    <property type="entry name" value="TFIIS_N"/>
    <property type="match status" value="1"/>
</dbReference>
<dbReference type="EMBL" id="GBHO01037789">
    <property type="protein sequence ID" value="JAG05815.1"/>
    <property type="molecule type" value="Transcribed_RNA"/>
</dbReference>
<reference evidence="14" key="3">
    <citation type="submission" date="2014-09" db="EMBL/GenBank/DDBJ databases">
        <authorList>
            <person name="Magalhaes I.L.F."/>
            <person name="Oliveira U."/>
            <person name="Santos F.R."/>
            <person name="Vidigal T.H.D.A."/>
            <person name="Brescovit A.D."/>
            <person name="Santos A.J."/>
        </authorList>
    </citation>
    <scope>NUCLEOTIDE SEQUENCE</scope>
</reference>
<keyword evidence="7 9" id="KW-0539">Nucleus</keyword>
<dbReference type="EMBL" id="GBHO01037790">
    <property type="protein sequence ID" value="JAG05814.1"/>
    <property type="molecule type" value="Transcribed_RNA"/>
</dbReference>
<evidence type="ECO:0000256" key="4">
    <source>
        <dbReference type="ARBA" id="ARBA00023015"/>
    </source>
</evidence>
<proteinExistence type="inferred from homology"/>
<gene>
    <name evidence="12" type="primary">med26_0</name>
    <name evidence="13" type="synonym">med26_1</name>
    <name evidence="12" type="ORF">CM83_60723</name>
    <name evidence="13" type="ORF">CM83_60726</name>
</gene>
<dbReference type="PANTHER" id="PTHR15201:SF1">
    <property type="entry name" value="MEDIATOR OF RNA POLYMERASE II TRANSCRIPTION SUBUNIT 26"/>
    <property type="match status" value="1"/>
</dbReference>
<keyword evidence="6" id="KW-0804">Transcription</keyword>
<feature type="domain" description="TFIIS N-terminal" evidence="11">
    <location>
        <begin position="7"/>
        <end position="84"/>
    </location>
</feature>
<dbReference type="Gene3D" id="1.20.930.10">
    <property type="entry name" value="Conserved domain common to transcription factors TFIIS, elongin A, CRSP70"/>
    <property type="match status" value="1"/>
</dbReference>
<accession>A0A0A9WDF0</accession>
<feature type="compositionally biased region" description="Basic residues" evidence="10">
    <location>
        <begin position="259"/>
        <end position="276"/>
    </location>
</feature>
<dbReference type="InterPro" id="IPR003617">
    <property type="entry name" value="TFIIS/CRSP70_N_sub"/>
</dbReference>
<dbReference type="GO" id="GO:0016592">
    <property type="term" value="C:mediator complex"/>
    <property type="evidence" value="ECO:0007669"/>
    <property type="project" value="InterPro"/>
</dbReference>
<evidence type="ECO:0000256" key="7">
    <source>
        <dbReference type="ARBA" id="ARBA00023242"/>
    </source>
</evidence>
<keyword evidence="5" id="KW-0010">Activator</keyword>
<dbReference type="GO" id="GO:0070847">
    <property type="term" value="C:core mediator complex"/>
    <property type="evidence" value="ECO:0007669"/>
    <property type="project" value="TreeGrafter"/>
</dbReference>
<name>A0A0A9WDF0_LYGHE</name>
<protein>
    <recommendedName>
        <fullName evidence="3">Mediator of RNA polymerase II transcription subunit 26</fullName>
    </recommendedName>
    <alternativeName>
        <fullName evidence="8">Mediator complex subunit 26</fullName>
    </alternativeName>
</protein>
<feature type="compositionally biased region" description="Low complexity" evidence="10">
    <location>
        <begin position="246"/>
        <end position="258"/>
    </location>
</feature>
<evidence type="ECO:0000256" key="9">
    <source>
        <dbReference type="PROSITE-ProRule" id="PRU00649"/>
    </source>
</evidence>
<organism evidence="12">
    <name type="scientific">Lygus hesperus</name>
    <name type="common">Western plant bug</name>
    <dbReference type="NCBI Taxonomy" id="30085"/>
    <lineage>
        <taxon>Eukaryota</taxon>
        <taxon>Metazoa</taxon>
        <taxon>Ecdysozoa</taxon>
        <taxon>Arthropoda</taxon>
        <taxon>Hexapoda</taxon>
        <taxon>Insecta</taxon>
        <taxon>Pterygota</taxon>
        <taxon>Neoptera</taxon>
        <taxon>Paraneoptera</taxon>
        <taxon>Hemiptera</taxon>
        <taxon>Heteroptera</taxon>
        <taxon>Panheteroptera</taxon>
        <taxon>Cimicomorpha</taxon>
        <taxon>Miridae</taxon>
        <taxon>Mirini</taxon>
        <taxon>Lygus</taxon>
    </lineage>
</organism>
<dbReference type="PANTHER" id="PTHR15201">
    <property type="entry name" value="CRSP70"/>
    <property type="match status" value="1"/>
</dbReference>
<dbReference type="InterPro" id="IPR017923">
    <property type="entry name" value="TFIIS_N"/>
</dbReference>
<evidence type="ECO:0000256" key="2">
    <source>
        <dbReference type="ARBA" id="ARBA00009681"/>
    </source>
</evidence>
<dbReference type="GO" id="GO:0003712">
    <property type="term" value="F:transcription coregulator activity"/>
    <property type="evidence" value="ECO:0007669"/>
    <property type="project" value="TreeGrafter"/>
</dbReference>
<reference evidence="12" key="1">
    <citation type="journal article" date="2014" name="PLoS ONE">
        <title>Transcriptome-Based Identification of ABC Transporters in the Western Tarnished Plant Bug Lygus hesperus.</title>
        <authorList>
            <person name="Hull J.J."/>
            <person name="Chaney K."/>
            <person name="Geib S.M."/>
            <person name="Fabrick J.A."/>
            <person name="Brent C.S."/>
            <person name="Walsh D."/>
            <person name="Lavine L.C."/>
        </authorList>
    </citation>
    <scope>NUCLEOTIDE SEQUENCE</scope>
</reference>
<dbReference type="CDD" id="cd00183">
    <property type="entry name" value="TFIIS_I"/>
    <property type="match status" value="1"/>
</dbReference>
<evidence type="ECO:0000313" key="13">
    <source>
        <dbReference type="EMBL" id="JAG05815.1"/>
    </source>
</evidence>
<evidence type="ECO:0000259" key="11">
    <source>
        <dbReference type="PROSITE" id="PS51319"/>
    </source>
</evidence>
<evidence type="ECO:0000256" key="10">
    <source>
        <dbReference type="SAM" id="MobiDB-lite"/>
    </source>
</evidence>
<evidence type="ECO:0000256" key="6">
    <source>
        <dbReference type="ARBA" id="ARBA00023163"/>
    </source>
</evidence>
<reference evidence="12" key="2">
    <citation type="submission" date="2014-07" db="EMBL/GenBank/DDBJ databases">
        <authorList>
            <person name="Hull J."/>
        </authorList>
    </citation>
    <scope>NUCLEOTIDE SEQUENCE</scope>
</reference>
<comment type="subcellular location">
    <subcellularLocation>
        <location evidence="1 9">Nucleus</location>
    </subcellularLocation>
</comment>